<comment type="caution">
    <text evidence="6">The sequence shown here is derived from an EMBL/GenBank/DDBJ whole genome shotgun (WGS) entry which is preliminary data.</text>
</comment>
<dbReference type="InterPro" id="IPR022687">
    <property type="entry name" value="HTH_DTXR"/>
</dbReference>
<dbReference type="SUPFAM" id="SSF46785">
    <property type="entry name" value="Winged helix' DNA-binding domain"/>
    <property type="match status" value="1"/>
</dbReference>
<dbReference type="InterPro" id="IPR050536">
    <property type="entry name" value="DtxR_MntR_Metal-Reg"/>
</dbReference>
<keyword evidence="2" id="KW-0805">Transcription regulation</keyword>
<dbReference type="PANTHER" id="PTHR33238:SF7">
    <property type="entry name" value="IRON-DEPENDENT TRANSCRIPTIONAL REGULATOR"/>
    <property type="match status" value="1"/>
</dbReference>
<dbReference type="SMART" id="SM00529">
    <property type="entry name" value="HTH_DTXR"/>
    <property type="match status" value="1"/>
</dbReference>
<organism evidence="6 7">
    <name type="scientific">Cuneatibacter caecimuris</name>
    <dbReference type="NCBI Taxonomy" id="1796618"/>
    <lineage>
        <taxon>Bacteria</taxon>
        <taxon>Bacillati</taxon>
        <taxon>Bacillota</taxon>
        <taxon>Clostridia</taxon>
        <taxon>Lachnospirales</taxon>
        <taxon>Lachnospiraceae</taxon>
        <taxon>Cuneatibacter</taxon>
    </lineage>
</organism>
<dbReference type="Pfam" id="PF01325">
    <property type="entry name" value="Fe_dep_repress"/>
    <property type="match status" value="1"/>
</dbReference>
<dbReference type="PANTHER" id="PTHR33238">
    <property type="entry name" value="IRON (METAL) DEPENDENT REPRESSOR, DTXR FAMILY"/>
    <property type="match status" value="1"/>
</dbReference>
<dbReference type="OrthoDB" id="9791355at2"/>
<protein>
    <submittedName>
        <fullName evidence="6">DtxR family iron (Metal) dependent repressor</fullName>
    </submittedName>
</protein>
<feature type="domain" description="HTH dtxR-type" evidence="5">
    <location>
        <begin position="22"/>
        <end position="85"/>
    </location>
</feature>
<dbReference type="Proteomes" id="UP000292927">
    <property type="component" value="Unassembled WGS sequence"/>
</dbReference>
<dbReference type="Pfam" id="PF02742">
    <property type="entry name" value="Fe_dep_repr_C"/>
    <property type="match status" value="1"/>
</dbReference>
<proteinExistence type="inferred from homology"/>
<keyword evidence="3" id="KW-0238">DNA-binding</keyword>
<dbReference type="EMBL" id="SGXF01000004">
    <property type="protein sequence ID" value="RZS94329.1"/>
    <property type="molecule type" value="Genomic_DNA"/>
</dbReference>
<dbReference type="Gene3D" id="1.10.10.10">
    <property type="entry name" value="Winged helix-like DNA-binding domain superfamily/Winged helix DNA-binding domain"/>
    <property type="match status" value="1"/>
</dbReference>
<dbReference type="PROSITE" id="PS50944">
    <property type="entry name" value="HTH_DTXR"/>
    <property type="match status" value="1"/>
</dbReference>
<gene>
    <name evidence="6" type="ORF">EV209_2169</name>
</gene>
<evidence type="ECO:0000313" key="7">
    <source>
        <dbReference type="Proteomes" id="UP000292927"/>
    </source>
</evidence>
<evidence type="ECO:0000259" key="5">
    <source>
        <dbReference type="PROSITE" id="PS50944"/>
    </source>
</evidence>
<evidence type="ECO:0000256" key="2">
    <source>
        <dbReference type="ARBA" id="ARBA00023015"/>
    </source>
</evidence>
<dbReference type="GO" id="GO:0046914">
    <property type="term" value="F:transition metal ion binding"/>
    <property type="evidence" value="ECO:0007669"/>
    <property type="project" value="InterPro"/>
</dbReference>
<sequence length="145" mass="16845">MSGQREGFYTMKGYQINENADLTASMEDYLEMICRILQGNPSARVRVRDLADNLHVRPSSVTKMIQHLTASDYLSTEKYGYIRLTQKGLETGRYLLYRHEVICRFLCLLNKSQDELEQAEKIEHFLNRETVHNLDLLAEKLSGEN</sequence>
<evidence type="ECO:0000313" key="6">
    <source>
        <dbReference type="EMBL" id="RZS94329.1"/>
    </source>
</evidence>
<evidence type="ECO:0000256" key="3">
    <source>
        <dbReference type="ARBA" id="ARBA00023125"/>
    </source>
</evidence>
<dbReference type="SUPFAM" id="SSF47979">
    <property type="entry name" value="Iron-dependent repressor protein, dimerization domain"/>
    <property type="match status" value="1"/>
</dbReference>
<dbReference type="InterPro" id="IPR036390">
    <property type="entry name" value="WH_DNA-bd_sf"/>
</dbReference>
<reference evidence="6 7" key="1">
    <citation type="submission" date="2019-02" db="EMBL/GenBank/DDBJ databases">
        <title>Genomic Encyclopedia of Type Strains, Phase IV (KMG-IV): sequencing the most valuable type-strain genomes for metagenomic binning, comparative biology and taxonomic classification.</title>
        <authorList>
            <person name="Goeker M."/>
        </authorList>
    </citation>
    <scope>NUCLEOTIDE SEQUENCE [LARGE SCALE GENOMIC DNA]</scope>
    <source>
        <strain evidence="6 7">DSM 29486</strain>
    </source>
</reference>
<name>A0A4V2F5X4_9FIRM</name>
<dbReference type="GO" id="GO:0046983">
    <property type="term" value="F:protein dimerization activity"/>
    <property type="evidence" value="ECO:0007669"/>
    <property type="project" value="InterPro"/>
</dbReference>
<dbReference type="InterPro" id="IPR036388">
    <property type="entry name" value="WH-like_DNA-bd_sf"/>
</dbReference>
<keyword evidence="7" id="KW-1185">Reference proteome</keyword>
<dbReference type="InterPro" id="IPR022689">
    <property type="entry name" value="Iron_dep_repressor"/>
</dbReference>
<dbReference type="InterPro" id="IPR001367">
    <property type="entry name" value="Fe_dep_repressor"/>
</dbReference>
<dbReference type="Gene3D" id="1.10.60.10">
    <property type="entry name" value="Iron dependent repressor, metal binding and dimerisation domain"/>
    <property type="match status" value="1"/>
</dbReference>
<dbReference type="GO" id="GO:0003700">
    <property type="term" value="F:DNA-binding transcription factor activity"/>
    <property type="evidence" value="ECO:0007669"/>
    <property type="project" value="InterPro"/>
</dbReference>
<accession>A0A4V2F5X4</accession>
<dbReference type="InterPro" id="IPR036421">
    <property type="entry name" value="Fe_dep_repressor_sf"/>
</dbReference>
<evidence type="ECO:0000256" key="4">
    <source>
        <dbReference type="ARBA" id="ARBA00023163"/>
    </source>
</evidence>
<evidence type="ECO:0000256" key="1">
    <source>
        <dbReference type="ARBA" id="ARBA00007871"/>
    </source>
</evidence>
<dbReference type="AlphaFoldDB" id="A0A4V2F5X4"/>
<dbReference type="RefSeq" id="WP_130435448.1">
    <property type="nucleotide sequence ID" value="NZ_SGXF01000004.1"/>
</dbReference>
<keyword evidence="4" id="KW-0804">Transcription</keyword>
<comment type="similarity">
    <text evidence="1">Belongs to the DtxR/MntR family.</text>
</comment>
<dbReference type="GO" id="GO:0003677">
    <property type="term" value="F:DNA binding"/>
    <property type="evidence" value="ECO:0007669"/>
    <property type="project" value="UniProtKB-KW"/>
</dbReference>